<reference evidence="3" key="1">
    <citation type="submission" date="2017-09" db="EMBL/GenBank/DDBJ databases">
        <title>Depth-based differentiation of microbial function through sediment-hosted aquifers and enrichment of novel symbionts in the deep terrestrial subsurface.</title>
        <authorList>
            <person name="Probst A.J."/>
            <person name="Ladd B."/>
            <person name="Jarett J.K."/>
            <person name="Geller-Mcgrath D.E."/>
            <person name="Sieber C.M.K."/>
            <person name="Emerson J.B."/>
            <person name="Anantharaman K."/>
            <person name="Thomas B.C."/>
            <person name="Malmstrom R."/>
            <person name="Stieglmeier M."/>
            <person name="Klingl A."/>
            <person name="Woyke T."/>
            <person name="Ryan C.M."/>
            <person name="Banfield J.F."/>
        </authorList>
    </citation>
    <scope>NUCLEOTIDE SEQUENCE [LARGE SCALE GENOMIC DNA]</scope>
</reference>
<keyword evidence="2" id="KW-0560">Oxidoreductase</keyword>
<dbReference type="Proteomes" id="UP000229362">
    <property type="component" value="Unassembled WGS sequence"/>
</dbReference>
<protein>
    <submittedName>
        <fullName evidence="2">IMP dehydrogenase</fullName>
        <ecNumber evidence="2">1.1.1.205</ecNumber>
    </submittedName>
</protein>
<dbReference type="EMBL" id="PFBZ01000006">
    <property type="protein sequence ID" value="PIT86989.1"/>
    <property type="molecule type" value="Genomic_DNA"/>
</dbReference>
<dbReference type="InterPro" id="IPR001093">
    <property type="entry name" value="IMP_DH_GMPRt"/>
</dbReference>
<accession>A0A2M6W2G6</accession>
<organism evidence="2 3">
    <name type="scientific">Candidatus Magasanikbacteria bacterium CG10_big_fil_rev_8_21_14_0_10_43_6</name>
    <dbReference type="NCBI Taxonomy" id="1974650"/>
    <lineage>
        <taxon>Bacteria</taxon>
        <taxon>Candidatus Magasanikiibacteriota</taxon>
    </lineage>
</organism>
<dbReference type="Pfam" id="PF00478">
    <property type="entry name" value="IMPDH"/>
    <property type="match status" value="1"/>
</dbReference>
<dbReference type="InterPro" id="IPR013785">
    <property type="entry name" value="Aldolase_TIM"/>
</dbReference>
<dbReference type="GO" id="GO:0003938">
    <property type="term" value="F:IMP dehydrogenase activity"/>
    <property type="evidence" value="ECO:0007669"/>
    <property type="project" value="UniProtKB-EC"/>
</dbReference>
<dbReference type="AlphaFoldDB" id="A0A2M6W2G6"/>
<feature type="domain" description="IMP dehydrogenase/GMP reductase" evidence="1">
    <location>
        <begin position="3"/>
        <end position="242"/>
    </location>
</feature>
<dbReference type="SMART" id="SM01240">
    <property type="entry name" value="IMPDH"/>
    <property type="match status" value="1"/>
</dbReference>
<proteinExistence type="predicted"/>
<sequence>HTIPRVEALVAAGADVIILDIAHAHADVVIDRLKEIKSLFHVDVMVGNIATAEAAKDLIEAGADGLKVGIGPSPVCTTRIIAGAGVPQLTAVMNVAHVAKQYGIPVTADGGMKYPGDVTKAIAAGANTIFSGSFFAGTDESPGMIIKKDGKRYKKYIGSASYESGHIRKEKETNAHFKKRLDMFVEGVSALVDYKGPVSDVIGGLVKGLQSGISYCGAHTIEEMQANAEFIQITSSGWTESGSRGMKTAE</sequence>
<dbReference type="SUPFAM" id="SSF51412">
    <property type="entry name" value="Inosine monophosphate dehydrogenase (IMPDH)"/>
    <property type="match status" value="1"/>
</dbReference>
<comment type="caution">
    <text evidence="2">The sequence shown here is derived from an EMBL/GenBank/DDBJ whole genome shotgun (WGS) entry which is preliminary data.</text>
</comment>
<dbReference type="FunFam" id="3.20.20.70:FF:000424">
    <property type="entry name" value="Inosine-5'-monophosphate dehydrogenase 2"/>
    <property type="match status" value="1"/>
</dbReference>
<evidence type="ECO:0000259" key="1">
    <source>
        <dbReference type="Pfam" id="PF00478"/>
    </source>
</evidence>
<dbReference type="EC" id="1.1.1.205" evidence="2"/>
<dbReference type="Gene3D" id="3.20.20.70">
    <property type="entry name" value="Aldolase class I"/>
    <property type="match status" value="1"/>
</dbReference>
<feature type="non-terminal residue" evidence="2">
    <location>
        <position position="1"/>
    </location>
</feature>
<evidence type="ECO:0000313" key="2">
    <source>
        <dbReference type="EMBL" id="PIT86989.1"/>
    </source>
</evidence>
<gene>
    <name evidence="2" type="ORF">COU33_00125</name>
</gene>
<name>A0A2M6W2G6_9BACT</name>
<dbReference type="GO" id="GO:0006183">
    <property type="term" value="P:GTP biosynthetic process"/>
    <property type="evidence" value="ECO:0007669"/>
    <property type="project" value="TreeGrafter"/>
</dbReference>
<dbReference type="CDD" id="cd00381">
    <property type="entry name" value="IMPDH"/>
    <property type="match status" value="1"/>
</dbReference>
<evidence type="ECO:0000313" key="3">
    <source>
        <dbReference type="Proteomes" id="UP000229362"/>
    </source>
</evidence>